<evidence type="ECO:0000256" key="2">
    <source>
        <dbReference type="ARBA" id="ARBA00022723"/>
    </source>
</evidence>
<evidence type="ECO:0000313" key="8">
    <source>
        <dbReference type="EMBL" id="KAK1377166.1"/>
    </source>
</evidence>
<feature type="region of interest" description="Disordered" evidence="6">
    <location>
        <begin position="540"/>
        <end position="575"/>
    </location>
</feature>
<feature type="compositionally biased region" description="Polar residues" evidence="6">
    <location>
        <begin position="565"/>
        <end position="575"/>
    </location>
</feature>
<dbReference type="EMBL" id="JAUIZM010000007">
    <property type="protein sequence ID" value="KAK1377166.1"/>
    <property type="molecule type" value="Genomic_DNA"/>
</dbReference>
<dbReference type="Gene3D" id="3.10.20.90">
    <property type="entry name" value="Phosphatidylinositol 3-kinase Catalytic Subunit, Chain A, domain 1"/>
    <property type="match status" value="1"/>
</dbReference>
<dbReference type="Gene3D" id="4.10.60.10">
    <property type="entry name" value="Zinc finger, CCHC-type"/>
    <property type="match status" value="1"/>
</dbReference>
<dbReference type="PANTHER" id="PTHR15439">
    <property type="entry name" value="RETINOBLASTOMA-BINDING PROTEIN 6"/>
    <property type="match status" value="1"/>
</dbReference>
<comment type="subcellular location">
    <subcellularLocation>
        <location evidence="1">Nucleus</location>
    </subcellularLocation>
</comment>
<evidence type="ECO:0000256" key="1">
    <source>
        <dbReference type="ARBA" id="ARBA00004123"/>
    </source>
</evidence>
<reference evidence="8" key="2">
    <citation type="submission" date="2023-05" db="EMBL/GenBank/DDBJ databases">
        <authorList>
            <person name="Schelkunov M.I."/>
        </authorList>
    </citation>
    <scope>NUCLEOTIDE SEQUENCE</scope>
    <source>
        <strain evidence="8">Hsosn_3</strain>
        <tissue evidence="8">Leaf</tissue>
    </source>
</reference>
<organism evidence="8 9">
    <name type="scientific">Heracleum sosnowskyi</name>
    <dbReference type="NCBI Taxonomy" id="360622"/>
    <lineage>
        <taxon>Eukaryota</taxon>
        <taxon>Viridiplantae</taxon>
        <taxon>Streptophyta</taxon>
        <taxon>Embryophyta</taxon>
        <taxon>Tracheophyta</taxon>
        <taxon>Spermatophyta</taxon>
        <taxon>Magnoliopsida</taxon>
        <taxon>eudicotyledons</taxon>
        <taxon>Gunneridae</taxon>
        <taxon>Pentapetalae</taxon>
        <taxon>asterids</taxon>
        <taxon>campanulids</taxon>
        <taxon>Apiales</taxon>
        <taxon>Apiaceae</taxon>
        <taxon>Apioideae</taxon>
        <taxon>apioid superclade</taxon>
        <taxon>Tordylieae</taxon>
        <taxon>Tordyliinae</taxon>
        <taxon>Heracleum</taxon>
    </lineage>
</organism>
<keyword evidence="2" id="KW-0479">Metal-binding</keyword>
<evidence type="ECO:0000256" key="4">
    <source>
        <dbReference type="ARBA" id="ARBA00022833"/>
    </source>
</evidence>
<gene>
    <name evidence="8" type="ORF">POM88_033359</name>
</gene>
<dbReference type="InterPro" id="IPR025829">
    <property type="entry name" value="Zn_knuckle_CX2CX3GHX4C"/>
</dbReference>
<keyword evidence="3" id="KW-0863">Zinc-finger</keyword>
<dbReference type="PANTHER" id="PTHR15439:SF0">
    <property type="entry name" value="CELL DIVISION CYCLE AND APOPTOSIS REGULATOR PROTEIN 1-RELATED"/>
    <property type="match status" value="1"/>
</dbReference>
<dbReference type="GO" id="GO:0016567">
    <property type="term" value="P:protein ubiquitination"/>
    <property type="evidence" value="ECO:0007669"/>
    <property type="project" value="InterPro"/>
</dbReference>
<dbReference type="GO" id="GO:0005634">
    <property type="term" value="C:nucleus"/>
    <property type="evidence" value="ECO:0007669"/>
    <property type="project" value="UniProtKB-SubCell"/>
</dbReference>
<dbReference type="InterPro" id="IPR014891">
    <property type="entry name" value="DWNN_domain"/>
</dbReference>
<feature type="region of interest" description="Disordered" evidence="6">
    <location>
        <begin position="278"/>
        <end position="297"/>
    </location>
</feature>
<dbReference type="GO" id="GO:0006511">
    <property type="term" value="P:ubiquitin-dependent protein catabolic process"/>
    <property type="evidence" value="ECO:0007669"/>
    <property type="project" value="TreeGrafter"/>
</dbReference>
<evidence type="ECO:0000259" key="7">
    <source>
        <dbReference type="PROSITE" id="PS51282"/>
    </source>
</evidence>
<dbReference type="GO" id="GO:0008270">
    <property type="term" value="F:zinc ion binding"/>
    <property type="evidence" value="ECO:0007669"/>
    <property type="project" value="UniProtKB-KW"/>
</dbReference>
<keyword evidence="5" id="KW-0539">Nucleus</keyword>
<reference evidence="8" key="1">
    <citation type="submission" date="2023-02" db="EMBL/GenBank/DDBJ databases">
        <title>Genome of toxic invasive species Heracleum sosnowskyi carries increased number of genes despite the absence of recent whole-genome duplications.</title>
        <authorList>
            <person name="Schelkunov M."/>
            <person name="Shtratnikova V."/>
            <person name="Makarenko M."/>
            <person name="Klepikova A."/>
            <person name="Omelchenko D."/>
            <person name="Novikova G."/>
            <person name="Obukhova E."/>
            <person name="Bogdanov V."/>
            <person name="Penin A."/>
            <person name="Logacheva M."/>
        </authorList>
    </citation>
    <scope>NUCLEOTIDE SEQUENCE</scope>
    <source>
        <strain evidence="8">Hsosn_3</strain>
        <tissue evidence="8">Leaf</tissue>
    </source>
</reference>
<protein>
    <recommendedName>
        <fullName evidence="7">DWNN domain-containing protein</fullName>
    </recommendedName>
</protein>
<keyword evidence="9" id="KW-1185">Reference proteome</keyword>
<accession>A0AAD8I1D7</accession>
<feature type="region of interest" description="Disordered" evidence="6">
    <location>
        <begin position="424"/>
        <end position="499"/>
    </location>
</feature>
<evidence type="ECO:0000313" key="9">
    <source>
        <dbReference type="Proteomes" id="UP001237642"/>
    </source>
</evidence>
<dbReference type="Pfam" id="PF08783">
    <property type="entry name" value="DWNN"/>
    <property type="match status" value="1"/>
</dbReference>
<evidence type="ECO:0000256" key="5">
    <source>
        <dbReference type="ARBA" id="ARBA00023242"/>
    </source>
</evidence>
<sequence>MGRKEALALSVGLFLEQSLKKAIKIILNNLIVTNAETNEEYLDGETLIPKNTSVVIRRVPLLRCMPIVVTPVVDPDKLLAENKLQDVEATKNSFSGGDSSVSIHTEEPDEWDEQWKYLSTPEVVPVQGAPPNKADEDSKIRALIDAPALDWQCYNDSFGAGRGSGRGMDGRSNRRGYGRGGLLERITPPPGYICHRCNVPGHLIQHCSTNGDPTFDVKRTKPPTGIPKSMLMATLDGSYALPSGLFTVLKPSEDAFEKEIEGMPTTLRGTIVRILESNNSSGANSGSTFQPQDMESARWSQVCPPVTDEEMQQKQVSGEVGKKRKKKCADLQTRPHQDFAAENYWMPMEPFGYNPYWHRMQPEFDRFGRPYDSEMPFTGYGLGPVSLTFGGAFYHDQFGAQVYTPFPSQRDLAELGKDFNHGGGRAISQEDVASAKSKINSTPPERHQNHITQVPKVLRSSSKRKVNYDDDYYAKNPHQHGEKERRHLPRSKSASASRTSLIRGASSFGTAGLIGLYGYYTKLEDDKQRREAQAWYNNHKAQSTQQYQNLKHHESKRFSPHNARMESTTKNQINP</sequence>
<proteinExistence type="predicted"/>
<feature type="domain" description="DWNN" evidence="7">
    <location>
        <begin position="1"/>
        <end position="60"/>
    </location>
</feature>
<comment type="caution">
    <text evidence="8">The sequence shown here is derived from an EMBL/GenBank/DDBJ whole genome shotgun (WGS) entry which is preliminary data.</text>
</comment>
<name>A0AAD8I1D7_9APIA</name>
<dbReference type="PROSITE" id="PS51282">
    <property type="entry name" value="DWNN"/>
    <property type="match status" value="1"/>
</dbReference>
<feature type="compositionally biased region" description="Low complexity" evidence="6">
    <location>
        <begin position="278"/>
        <end position="287"/>
    </location>
</feature>
<keyword evidence="4" id="KW-0862">Zinc</keyword>
<dbReference type="GO" id="GO:0006397">
    <property type="term" value="P:mRNA processing"/>
    <property type="evidence" value="ECO:0007669"/>
    <property type="project" value="InterPro"/>
</dbReference>
<feature type="compositionally biased region" description="Polar residues" evidence="6">
    <location>
        <begin position="540"/>
        <end position="549"/>
    </location>
</feature>
<dbReference type="GO" id="GO:0061630">
    <property type="term" value="F:ubiquitin protein ligase activity"/>
    <property type="evidence" value="ECO:0007669"/>
    <property type="project" value="InterPro"/>
</dbReference>
<dbReference type="Pfam" id="PF13696">
    <property type="entry name" value="zf-CCHC_2"/>
    <property type="match status" value="1"/>
</dbReference>
<evidence type="ECO:0000256" key="3">
    <source>
        <dbReference type="ARBA" id="ARBA00022771"/>
    </source>
</evidence>
<dbReference type="AlphaFoldDB" id="A0AAD8I1D7"/>
<dbReference type="Proteomes" id="UP001237642">
    <property type="component" value="Unassembled WGS sequence"/>
</dbReference>
<dbReference type="InterPro" id="IPR033489">
    <property type="entry name" value="RBBP6"/>
</dbReference>
<evidence type="ECO:0000256" key="6">
    <source>
        <dbReference type="SAM" id="MobiDB-lite"/>
    </source>
</evidence>